<dbReference type="PANTHER" id="PTHR31044:SF130">
    <property type="entry name" value="CARBOHYDRATE-BINDING X8 DOMAIN SUPERFAMILY PROTEIN"/>
    <property type="match status" value="1"/>
</dbReference>
<feature type="region of interest" description="Disordered" evidence="2">
    <location>
        <begin position="36"/>
        <end position="63"/>
    </location>
</feature>
<keyword evidence="5" id="KW-1185">Reference proteome</keyword>
<dbReference type="Pfam" id="PF07983">
    <property type="entry name" value="X8"/>
    <property type="match status" value="1"/>
</dbReference>
<organism evidence="4 5">
    <name type="scientific">Camellia sinensis var. sinensis</name>
    <name type="common">China tea</name>
    <dbReference type="NCBI Taxonomy" id="542762"/>
    <lineage>
        <taxon>Eukaryota</taxon>
        <taxon>Viridiplantae</taxon>
        <taxon>Streptophyta</taxon>
        <taxon>Embryophyta</taxon>
        <taxon>Tracheophyta</taxon>
        <taxon>Spermatophyta</taxon>
        <taxon>Magnoliopsida</taxon>
        <taxon>eudicotyledons</taxon>
        <taxon>Gunneridae</taxon>
        <taxon>Pentapetalae</taxon>
        <taxon>asterids</taxon>
        <taxon>Ericales</taxon>
        <taxon>Theaceae</taxon>
        <taxon>Camellia</taxon>
    </lineage>
</organism>
<dbReference type="PANTHER" id="PTHR31044">
    <property type="entry name" value="BETA-1,3 GLUCANASE"/>
    <property type="match status" value="1"/>
</dbReference>
<keyword evidence="1" id="KW-0732">Signal</keyword>
<dbReference type="SMART" id="SM00768">
    <property type="entry name" value="X8"/>
    <property type="match status" value="1"/>
</dbReference>
<dbReference type="Proteomes" id="UP000306102">
    <property type="component" value="Unassembled WGS sequence"/>
</dbReference>
<comment type="caution">
    <text evidence="4">The sequence shown here is derived from an EMBL/GenBank/DDBJ whole genome shotgun (WGS) entry which is preliminary data.</text>
</comment>
<dbReference type="InterPro" id="IPR012946">
    <property type="entry name" value="X8"/>
</dbReference>
<reference evidence="4 5" key="1">
    <citation type="journal article" date="2018" name="Proc. Natl. Acad. Sci. U.S.A.">
        <title>Draft genome sequence of Camellia sinensis var. sinensis provides insights into the evolution of the tea genome and tea quality.</title>
        <authorList>
            <person name="Wei C."/>
            <person name="Yang H."/>
            <person name="Wang S."/>
            <person name="Zhao J."/>
            <person name="Liu C."/>
            <person name="Gao L."/>
            <person name="Xia E."/>
            <person name="Lu Y."/>
            <person name="Tai Y."/>
            <person name="She G."/>
            <person name="Sun J."/>
            <person name="Cao H."/>
            <person name="Tong W."/>
            <person name="Gao Q."/>
            <person name="Li Y."/>
            <person name="Deng W."/>
            <person name="Jiang X."/>
            <person name="Wang W."/>
            <person name="Chen Q."/>
            <person name="Zhang S."/>
            <person name="Li H."/>
            <person name="Wu J."/>
            <person name="Wang P."/>
            <person name="Li P."/>
            <person name="Shi C."/>
            <person name="Zheng F."/>
            <person name="Jian J."/>
            <person name="Huang B."/>
            <person name="Shan D."/>
            <person name="Shi M."/>
            <person name="Fang C."/>
            <person name="Yue Y."/>
            <person name="Li F."/>
            <person name="Li D."/>
            <person name="Wei S."/>
            <person name="Han B."/>
            <person name="Jiang C."/>
            <person name="Yin Y."/>
            <person name="Xia T."/>
            <person name="Zhang Z."/>
            <person name="Bennetzen J.L."/>
            <person name="Zhao S."/>
            <person name="Wan X."/>
        </authorList>
    </citation>
    <scope>NUCLEOTIDE SEQUENCE [LARGE SCALE GENOMIC DNA]</scope>
    <source>
        <strain evidence="5">cv. Shuchazao</strain>
        <tissue evidence="4">Leaf</tissue>
    </source>
</reference>
<sequence>MPSKSSKESEHIDIIVTSLTENNNGSGDNIIAVEEEEGEEITSESSGTTPSMPTPMASSPSDSMKKWCVASDEALLANTDFVCSSSSGWVDCTPIEERGPCFDPNTVRSHASYAMTAYCQANSQNDFNCDFINTGVITVADPSMF</sequence>
<dbReference type="GO" id="GO:0009506">
    <property type="term" value="C:plasmodesma"/>
    <property type="evidence" value="ECO:0007669"/>
    <property type="project" value="UniProtKB-ARBA"/>
</dbReference>
<dbReference type="Gene3D" id="1.20.58.1040">
    <property type="match status" value="1"/>
</dbReference>
<name>A0A4S4D1F8_CAMSN</name>
<dbReference type="InterPro" id="IPR044788">
    <property type="entry name" value="X8_dom_prot"/>
</dbReference>
<proteinExistence type="predicted"/>
<evidence type="ECO:0000313" key="5">
    <source>
        <dbReference type="Proteomes" id="UP000306102"/>
    </source>
</evidence>
<evidence type="ECO:0000256" key="1">
    <source>
        <dbReference type="ARBA" id="ARBA00022729"/>
    </source>
</evidence>
<evidence type="ECO:0000256" key="2">
    <source>
        <dbReference type="SAM" id="MobiDB-lite"/>
    </source>
</evidence>
<protein>
    <recommendedName>
        <fullName evidence="3">X8 domain-containing protein</fullName>
    </recommendedName>
</protein>
<dbReference type="STRING" id="542762.A0A4S4D1F8"/>
<feature type="compositionally biased region" description="Low complexity" evidence="2">
    <location>
        <begin position="43"/>
        <end position="62"/>
    </location>
</feature>
<evidence type="ECO:0000313" key="4">
    <source>
        <dbReference type="EMBL" id="THF96060.1"/>
    </source>
</evidence>
<dbReference type="AlphaFoldDB" id="A0A4S4D1F8"/>
<feature type="domain" description="X8" evidence="3">
    <location>
        <begin position="66"/>
        <end position="145"/>
    </location>
</feature>
<accession>A0A4S4D1F8</accession>
<evidence type="ECO:0000259" key="3">
    <source>
        <dbReference type="SMART" id="SM00768"/>
    </source>
</evidence>
<dbReference type="EMBL" id="SDRB02013055">
    <property type="protein sequence ID" value="THF96060.1"/>
    <property type="molecule type" value="Genomic_DNA"/>
</dbReference>
<gene>
    <name evidence="4" type="ORF">TEA_026874</name>
</gene>